<organism evidence="4 5">
    <name type="scientific">Thalassovita mangrovi</name>
    <dbReference type="NCBI Taxonomy" id="2692236"/>
    <lineage>
        <taxon>Bacteria</taxon>
        <taxon>Pseudomonadati</taxon>
        <taxon>Pseudomonadota</taxon>
        <taxon>Alphaproteobacteria</taxon>
        <taxon>Rhodobacterales</taxon>
        <taxon>Roseobacteraceae</taxon>
        <taxon>Thalassovita</taxon>
    </lineage>
</organism>
<dbReference type="EMBL" id="WWEN01000001">
    <property type="protein sequence ID" value="MYM53897.1"/>
    <property type="molecule type" value="Genomic_DNA"/>
</dbReference>
<dbReference type="AlphaFoldDB" id="A0A6L8LCV4"/>
<keyword evidence="1" id="KW-0732">Signal</keyword>
<evidence type="ECO:0000313" key="4">
    <source>
        <dbReference type="EMBL" id="MYM53897.1"/>
    </source>
</evidence>
<evidence type="ECO:0000313" key="5">
    <source>
        <dbReference type="Proteomes" id="UP000479043"/>
    </source>
</evidence>
<evidence type="ECO:0000259" key="3">
    <source>
        <dbReference type="Pfam" id="PF01738"/>
    </source>
</evidence>
<name>A0A6L8LCV4_9RHOB</name>
<dbReference type="Pfam" id="PF01738">
    <property type="entry name" value="DLH"/>
    <property type="match status" value="1"/>
</dbReference>
<dbReference type="InterPro" id="IPR029058">
    <property type="entry name" value="AB_hydrolase_fold"/>
</dbReference>
<dbReference type="SUPFAM" id="SSF53474">
    <property type="entry name" value="alpha/beta-Hydrolases"/>
    <property type="match status" value="1"/>
</dbReference>
<sequence length="278" mass="30564">MKTLSGFLSGLLFVLVLSIGASLFSEQSDSSAIVALPVLKPQPDGNPLGNYVYVQRPGLSAEQPDTYDYAPSEDIRRAAVMHNAFGRTWYSFVPPGQSPTAAVLLFHGTGRSGLSMLEMWRPVAEEKQIALIALEAKEPNWQPDDLSQTLLDRMLSESNSQRPVDPDRIYLFGHSAGAIYASVLVNRFQGPWKAAALHAGFAPAETFKPVENAKPLRIYLGEQEHIFTPDKALDTAKSLAAAGHNVTLQMIPGHTHWFYEIGPSIARDSWAWFASLEK</sequence>
<dbReference type="PANTHER" id="PTHR43037">
    <property type="entry name" value="UNNAMED PRODUCT-RELATED"/>
    <property type="match status" value="1"/>
</dbReference>
<keyword evidence="5" id="KW-1185">Reference proteome</keyword>
<feature type="domain" description="Dienelactone hydrolase" evidence="3">
    <location>
        <begin position="155"/>
        <end position="264"/>
    </location>
</feature>
<proteinExistence type="predicted"/>
<dbReference type="GO" id="GO:0016787">
    <property type="term" value="F:hydrolase activity"/>
    <property type="evidence" value="ECO:0007669"/>
    <property type="project" value="UniProtKB-KW"/>
</dbReference>
<evidence type="ECO:0000256" key="2">
    <source>
        <dbReference type="ARBA" id="ARBA00022801"/>
    </source>
</evidence>
<dbReference type="Gene3D" id="3.40.50.1820">
    <property type="entry name" value="alpha/beta hydrolase"/>
    <property type="match status" value="1"/>
</dbReference>
<accession>A0A6L8LCV4</accession>
<dbReference type="InterPro" id="IPR002925">
    <property type="entry name" value="Dienelactn_hydro"/>
</dbReference>
<reference evidence="4 5" key="1">
    <citation type="submission" date="2020-01" db="EMBL/GenBank/DDBJ databases">
        <authorList>
            <person name="Chen S."/>
        </authorList>
    </citation>
    <scope>NUCLEOTIDE SEQUENCE [LARGE SCALE GENOMIC DNA]</scope>
    <source>
        <strain evidence="4 5">GS-10</strain>
    </source>
</reference>
<dbReference type="RefSeq" id="WP_160971605.1">
    <property type="nucleotide sequence ID" value="NZ_WWEN01000001.1"/>
</dbReference>
<protein>
    <recommendedName>
        <fullName evidence="3">Dienelactone hydrolase domain-containing protein</fullName>
    </recommendedName>
</protein>
<gene>
    <name evidence="4" type="ORF">GR167_01165</name>
</gene>
<comment type="caution">
    <text evidence="4">The sequence shown here is derived from an EMBL/GenBank/DDBJ whole genome shotgun (WGS) entry which is preliminary data.</text>
</comment>
<dbReference type="InterPro" id="IPR050955">
    <property type="entry name" value="Plant_Biomass_Hydrol_Est"/>
</dbReference>
<keyword evidence="2" id="KW-0378">Hydrolase</keyword>
<evidence type="ECO:0000256" key="1">
    <source>
        <dbReference type="ARBA" id="ARBA00022729"/>
    </source>
</evidence>
<dbReference type="PANTHER" id="PTHR43037:SF5">
    <property type="entry name" value="FERULOYL ESTERASE"/>
    <property type="match status" value="1"/>
</dbReference>
<dbReference type="Proteomes" id="UP000479043">
    <property type="component" value="Unassembled WGS sequence"/>
</dbReference>